<proteinExistence type="predicted"/>
<dbReference type="EC" id="2.4.1.345" evidence="1"/>
<reference evidence="1 2" key="1">
    <citation type="journal article" date="2020" name="Sci. Rep.">
        <title>A novel cyanobacterial geosmin producer, revising GeoA distribution and dispersion patterns in Bacteria.</title>
        <authorList>
            <person name="Churro C."/>
            <person name="Semedo-Aguiar A.P."/>
            <person name="Silva A.D."/>
            <person name="Pereira-Leal J.B."/>
            <person name="Leite R.B."/>
        </authorList>
    </citation>
    <scope>NUCLEOTIDE SEQUENCE [LARGE SCALE GENOMIC DNA]</scope>
    <source>
        <strain evidence="1 2">IPMA8</strain>
    </source>
</reference>
<dbReference type="PANTHER" id="PTHR12526:SF600">
    <property type="entry name" value="GLYCOSYL TRANSFERASE GROUP 1"/>
    <property type="match status" value="1"/>
</dbReference>
<dbReference type="RefSeq" id="WP_172192969.1">
    <property type="nucleotide sequence ID" value="NZ_CAWPPK010000118.1"/>
</dbReference>
<evidence type="ECO:0000313" key="2">
    <source>
        <dbReference type="Proteomes" id="UP000702425"/>
    </source>
</evidence>
<dbReference type="Gene3D" id="3.40.50.2000">
    <property type="entry name" value="Glycogen Phosphorylase B"/>
    <property type="match status" value="2"/>
</dbReference>
<dbReference type="PANTHER" id="PTHR12526">
    <property type="entry name" value="GLYCOSYLTRANSFERASE"/>
    <property type="match status" value="1"/>
</dbReference>
<sequence length="446" mass="49401">MKILMLSSTFPYPPSRGGTQVRTFNLLQYLSQRHDVILGTVRSPDVTDAQIDALRQQVAELAVFPNPQVPPQPPLVKRGLTLHQGLEEGFFPPPNKGGTEGGFSEIIGKFHRFSRFLQSGTPPNVLSSYSQAMQNWADELVTAGKCDAVTCEHSVNEIYVRPEWRQKVLTVANVHSSVWGTCREMLATGTSEKPLRDRLNLPLLARYEKRYCSKFSRIVATTSTDREQLLELLSPPVQVRGKQDFFVPPIDVIPNGVDLTQFPYRSIDPGGHTLIFAGAMNNLPNIDAARFLSLQILPPLQQRYPDATLTLVGASPVPEVLALGKLPGIQVVGRVQRVAEYLHQVAVCVVPMRIGFGIKNKTLEAMAAGTPVVASDRGLEGLAVDGGPQLIRALRANKVQEYVEAITSLFENQQLRQDISASARSLVESHYTWDIIGRQYDRLLQF</sequence>
<keyword evidence="1" id="KW-0808">Transferase</keyword>
<keyword evidence="1" id="KW-0328">Glycosyltransferase</keyword>
<protein>
    <submittedName>
        <fullName evidence="1">Phosphatidyl-myo-inositol mannosyltransferase</fullName>
        <ecNumber evidence="1">2.4.1.345</ecNumber>
    </submittedName>
</protein>
<comment type="caution">
    <text evidence="1">The sequence shown here is derived from an EMBL/GenBank/DDBJ whole genome shotgun (WGS) entry which is preliminary data.</text>
</comment>
<dbReference type="CDD" id="cd03801">
    <property type="entry name" value="GT4_PimA-like"/>
    <property type="match status" value="1"/>
</dbReference>
<evidence type="ECO:0000313" key="1">
    <source>
        <dbReference type="EMBL" id="NQE38316.1"/>
    </source>
</evidence>
<dbReference type="EMBL" id="SRRZ01000204">
    <property type="protein sequence ID" value="NQE38316.1"/>
    <property type="molecule type" value="Genomic_DNA"/>
</dbReference>
<organism evidence="1 2">
    <name type="scientific">Microcoleus asticus IPMA8</name>
    <dbReference type="NCBI Taxonomy" id="2563858"/>
    <lineage>
        <taxon>Bacteria</taxon>
        <taxon>Bacillati</taxon>
        <taxon>Cyanobacteriota</taxon>
        <taxon>Cyanophyceae</taxon>
        <taxon>Oscillatoriophycideae</taxon>
        <taxon>Oscillatoriales</taxon>
        <taxon>Microcoleaceae</taxon>
        <taxon>Microcoleus</taxon>
        <taxon>Microcoleus asticus</taxon>
    </lineage>
</organism>
<name>A0ABX2D6Z0_9CYAN</name>
<dbReference type="Proteomes" id="UP000702425">
    <property type="component" value="Unassembled WGS sequence"/>
</dbReference>
<dbReference type="SUPFAM" id="SSF53756">
    <property type="entry name" value="UDP-Glycosyltransferase/glycogen phosphorylase"/>
    <property type="match status" value="1"/>
</dbReference>
<dbReference type="GO" id="GO:0043750">
    <property type="term" value="F:phosphatidylinositol alpha-mannosyltransferase activity"/>
    <property type="evidence" value="ECO:0007669"/>
    <property type="project" value="UniProtKB-EC"/>
</dbReference>
<dbReference type="Pfam" id="PF13692">
    <property type="entry name" value="Glyco_trans_1_4"/>
    <property type="match status" value="1"/>
</dbReference>
<keyword evidence="2" id="KW-1185">Reference proteome</keyword>
<accession>A0ABX2D6Z0</accession>
<gene>
    <name evidence="1" type="primary">pimA</name>
    <name evidence="1" type="ORF">E5S67_06101</name>
</gene>